<reference evidence="13" key="3">
    <citation type="submission" date="2025-09" db="UniProtKB">
        <authorList>
            <consortium name="Ensembl"/>
        </authorList>
    </citation>
    <scope>IDENTIFICATION</scope>
</reference>
<keyword evidence="7 11" id="KW-1133">Transmembrane helix</keyword>
<dbReference type="Pfam" id="PF00229">
    <property type="entry name" value="TNF"/>
    <property type="match status" value="1"/>
</dbReference>
<evidence type="ECO:0000256" key="3">
    <source>
        <dbReference type="ARBA" id="ARBA00013893"/>
    </source>
</evidence>
<dbReference type="InParanoid" id="A0A665V9U3"/>
<dbReference type="GO" id="GO:0005125">
    <property type="term" value="F:cytokine activity"/>
    <property type="evidence" value="ECO:0007669"/>
    <property type="project" value="UniProtKB-KW"/>
</dbReference>
<keyword evidence="5 11" id="KW-0812">Transmembrane</keyword>
<evidence type="ECO:0000256" key="5">
    <source>
        <dbReference type="ARBA" id="ARBA00022692"/>
    </source>
</evidence>
<dbReference type="GO" id="GO:0006955">
    <property type="term" value="P:immune response"/>
    <property type="evidence" value="ECO:0007669"/>
    <property type="project" value="InterPro"/>
</dbReference>
<evidence type="ECO:0000313" key="13">
    <source>
        <dbReference type="Ensembl" id="ENSENLP00000028486.1"/>
    </source>
</evidence>
<keyword evidence="14" id="KW-1185">Reference proteome</keyword>
<evidence type="ECO:0000256" key="4">
    <source>
        <dbReference type="ARBA" id="ARBA00022514"/>
    </source>
</evidence>
<dbReference type="InterPro" id="IPR006053">
    <property type="entry name" value="TNF"/>
</dbReference>
<keyword evidence="8 11" id="KW-0472">Membrane</keyword>
<feature type="domain" description="THD" evidence="12">
    <location>
        <begin position="90"/>
        <end position="249"/>
    </location>
</feature>
<dbReference type="GO" id="GO:0016020">
    <property type="term" value="C:membrane"/>
    <property type="evidence" value="ECO:0007669"/>
    <property type="project" value="UniProtKB-SubCell"/>
</dbReference>
<evidence type="ECO:0000256" key="7">
    <source>
        <dbReference type="ARBA" id="ARBA00022989"/>
    </source>
</evidence>
<organism evidence="13 14">
    <name type="scientific">Echeneis naucrates</name>
    <name type="common">Live sharksucker</name>
    <dbReference type="NCBI Taxonomy" id="173247"/>
    <lineage>
        <taxon>Eukaryota</taxon>
        <taxon>Metazoa</taxon>
        <taxon>Chordata</taxon>
        <taxon>Craniata</taxon>
        <taxon>Vertebrata</taxon>
        <taxon>Euteleostomi</taxon>
        <taxon>Actinopterygii</taxon>
        <taxon>Neopterygii</taxon>
        <taxon>Teleostei</taxon>
        <taxon>Neoteleostei</taxon>
        <taxon>Acanthomorphata</taxon>
        <taxon>Carangaria</taxon>
        <taxon>Carangiformes</taxon>
        <taxon>Echeneidae</taxon>
        <taxon>Echeneis</taxon>
    </lineage>
</organism>
<dbReference type="GO" id="GO:0005615">
    <property type="term" value="C:extracellular space"/>
    <property type="evidence" value="ECO:0007669"/>
    <property type="project" value="UniProtKB-KW"/>
</dbReference>
<reference evidence="13" key="2">
    <citation type="submission" date="2025-08" db="UniProtKB">
        <authorList>
            <consortium name="Ensembl"/>
        </authorList>
    </citation>
    <scope>IDENTIFICATION</scope>
</reference>
<evidence type="ECO:0000256" key="8">
    <source>
        <dbReference type="ARBA" id="ARBA00023136"/>
    </source>
</evidence>
<dbReference type="CDD" id="cd00184">
    <property type="entry name" value="TNF"/>
    <property type="match status" value="1"/>
</dbReference>
<dbReference type="InterPro" id="IPR008983">
    <property type="entry name" value="Tumour_necrosis_fac-like_dom"/>
</dbReference>
<dbReference type="InterPro" id="IPR006052">
    <property type="entry name" value="TNF_dom"/>
</dbReference>
<dbReference type="PRINTS" id="PR01234">
    <property type="entry name" value="TNECROSISFCT"/>
</dbReference>
<name>A0A665V9U3_ECHNA</name>
<dbReference type="PANTHER" id="PTHR11471:SF23">
    <property type="entry name" value="TUMOR NECROSIS FACTOR"/>
    <property type="match status" value="1"/>
</dbReference>
<keyword evidence="6" id="KW-0735">Signal-anchor</keyword>
<feature type="transmembrane region" description="Helical" evidence="11">
    <location>
        <begin position="31"/>
        <end position="52"/>
    </location>
</feature>
<dbReference type="AlphaFoldDB" id="A0A665V9U3"/>
<sequence length="249" mass="27979">MEGECKVQMDVTVNREAKKPATQSVKPSSRLTTALLAFTLCLAATAAAILTFKTNFKTLWGCWGLNCYLLFFPALHHSLRQTSSLRIRRAAIHLEGKYNKAMNTSVEWKNNVDQSHSQDLRLENNEILIPESGIYFVYSQASFQVNCASSDIDGAASSPLVHVSHTVKRKSKSYGSDTEERTILHSVRTTCQKTVGDYRSNQENWYTAVYMGAVFNLKKGDRLKTVMEKKMLLNLEDDSGKTFFGVFAL</sequence>
<evidence type="ECO:0000256" key="10">
    <source>
        <dbReference type="ARBA" id="ARBA00029751"/>
    </source>
</evidence>
<evidence type="ECO:0000256" key="1">
    <source>
        <dbReference type="ARBA" id="ARBA00004606"/>
    </source>
</evidence>
<protein>
    <recommendedName>
        <fullName evidence="3">Tumor necrosis factor</fullName>
    </recommendedName>
    <alternativeName>
        <fullName evidence="10">TNF-alpha</fullName>
    </alternativeName>
</protein>
<dbReference type="GO" id="GO:0005164">
    <property type="term" value="F:tumor necrosis factor receptor binding"/>
    <property type="evidence" value="ECO:0007669"/>
    <property type="project" value="InterPro"/>
</dbReference>
<evidence type="ECO:0000256" key="9">
    <source>
        <dbReference type="ARBA" id="ARBA00023157"/>
    </source>
</evidence>
<evidence type="ECO:0000256" key="2">
    <source>
        <dbReference type="ARBA" id="ARBA00008670"/>
    </source>
</evidence>
<reference evidence="13" key="1">
    <citation type="submission" date="2021-04" db="EMBL/GenBank/DDBJ databases">
        <authorList>
            <consortium name="Wellcome Sanger Institute Data Sharing"/>
        </authorList>
    </citation>
    <scope>NUCLEOTIDE SEQUENCE [LARGE SCALE GENOMIC DNA]</scope>
</reference>
<evidence type="ECO:0000256" key="6">
    <source>
        <dbReference type="ARBA" id="ARBA00022968"/>
    </source>
</evidence>
<evidence type="ECO:0000256" key="11">
    <source>
        <dbReference type="SAM" id="Phobius"/>
    </source>
</evidence>
<evidence type="ECO:0000313" key="14">
    <source>
        <dbReference type="Proteomes" id="UP000472264"/>
    </source>
</evidence>
<keyword evidence="9" id="KW-1015">Disulfide bond</keyword>
<dbReference type="Proteomes" id="UP000472264">
    <property type="component" value="Chromosome 11"/>
</dbReference>
<dbReference type="Ensembl" id="ENSENLT00000029338.1">
    <property type="protein sequence ID" value="ENSENLP00000028486.1"/>
    <property type="gene ID" value="ENSENLG00000012724.1"/>
</dbReference>
<keyword evidence="4" id="KW-0202">Cytokine</keyword>
<dbReference type="Gene3D" id="2.60.120.40">
    <property type="match status" value="1"/>
</dbReference>
<dbReference type="OMA" id="MEGECKV"/>
<dbReference type="SMART" id="SM00207">
    <property type="entry name" value="TNF"/>
    <property type="match status" value="1"/>
</dbReference>
<comment type="similarity">
    <text evidence="2">Belongs to the tumor necrosis factor family.</text>
</comment>
<comment type="subcellular location">
    <subcellularLocation>
        <location evidence="1">Membrane</location>
        <topology evidence="1">Single-pass type II membrane protein</topology>
    </subcellularLocation>
</comment>
<gene>
    <name evidence="13" type="primary">tnfa</name>
</gene>
<dbReference type="PANTHER" id="PTHR11471">
    <property type="entry name" value="TUMOR NECROSIS FACTOR FAMILY MEMBER"/>
    <property type="match status" value="1"/>
</dbReference>
<evidence type="ECO:0000259" key="12">
    <source>
        <dbReference type="PROSITE" id="PS50049"/>
    </source>
</evidence>
<dbReference type="SUPFAM" id="SSF49842">
    <property type="entry name" value="TNF-like"/>
    <property type="match status" value="1"/>
</dbReference>
<accession>A0A665V9U3</accession>
<proteinExistence type="inferred from homology"/>
<dbReference type="PROSITE" id="PS50049">
    <property type="entry name" value="THD_2"/>
    <property type="match status" value="1"/>
</dbReference>
<feature type="transmembrane region" description="Helical" evidence="11">
    <location>
        <begin position="58"/>
        <end position="79"/>
    </location>
</feature>